<accession>A0A1V9YSP9</accession>
<protein>
    <recommendedName>
        <fullName evidence="4">Secreted protein</fullName>
    </recommendedName>
</protein>
<dbReference type="AlphaFoldDB" id="A0A1V9YSP9"/>
<reference evidence="2 3" key="1">
    <citation type="journal article" date="2014" name="Genome Biol. Evol.">
        <title>The secreted proteins of Achlya hypogyna and Thraustotheca clavata identify the ancestral oomycete secretome and reveal gene acquisitions by horizontal gene transfer.</title>
        <authorList>
            <person name="Misner I."/>
            <person name="Blouin N."/>
            <person name="Leonard G."/>
            <person name="Richards T.A."/>
            <person name="Lane C.E."/>
        </authorList>
    </citation>
    <scope>NUCLEOTIDE SEQUENCE [LARGE SCALE GENOMIC DNA]</scope>
    <source>
        <strain evidence="2 3">ATCC 34112</strain>
    </source>
</reference>
<feature type="signal peptide" evidence="1">
    <location>
        <begin position="1"/>
        <end position="17"/>
    </location>
</feature>
<feature type="chain" id="PRO_5010711504" description="Secreted protein" evidence="1">
    <location>
        <begin position="18"/>
        <end position="152"/>
    </location>
</feature>
<evidence type="ECO:0000256" key="1">
    <source>
        <dbReference type="SAM" id="SignalP"/>
    </source>
</evidence>
<organism evidence="2 3">
    <name type="scientific">Thraustotheca clavata</name>
    <dbReference type="NCBI Taxonomy" id="74557"/>
    <lineage>
        <taxon>Eukaryota</taxon>
        <taxon>Sar</taxon>
        <taxon>Stramenopiles</taxon>
        <taxon>Oomycota</taxon>
        <taxon>Saprolegniomycetes</taxon>
        <taxon>Saprolegniales</taxon>
        <taxon>Achlyaceae</taxon>
        <taxon>Thraustotheca</taxon>
    </lineage>
</organism>
<feature type="non-terminal residue" evidence="2">
    <location>
        <position position="152"/>
    </location>
</feature>
<keyword evidence="3" id="KW-1185">Reference proteome</keyword>
<dbReference type="Proteomes" id="UP000243217">
    <property type="component" value="Unassembled WGS sequence"/>
</dbReference>
<evidence type="ECO:0000313" key="2">
    <source>
        <dbReference type="EMBL" id="OQR88697.1"/>
    </source>
</evidence>
<dbReference type="Gene3D" id="3.90.70.10">
    <property type="entry name" value="Cysteine proteinases"/>
    <property type="match status" value="1"/>
</dbReference>
<dbReference type="EMBL" id="JNBS01003054">
    <property type="protein sequence ID" value="OQR88697.1"/>
    <property type="molecule type" value="Genomic_DNA"/>
</dbReference>
<dbReference type="OrthoDB" id="160100at2759"/>
<sequence length="152" mass="16744">MQLLTFLAAFFAYTASAQLIIIDERITLILELQLWEATFGAIAAINGLYPPIQGLSDNDALDLKLQRLNASKIRVALLAKDNPDATFSIQTQFALLSPQEFKAYVQKSFGKTKQPSRVLKVQTDEALNPTLPTSSVDWTTSKCMPAVKDQGP</sequence>
<evidence type="ECO:0000313" key="3">
    <source>
        <dbReference type="Proteomes" id="UP000243217"/>
    </source>
</evidence>
<comment type="caution">
    <text evidence="2">The sequence shown here is derived from an EMBL/GenBank/DDBJ whole genome shotgun (WGS) entry which is preliminary data.</text>
</comment>
<evidence type="ECO:0008006" key="4">
    <source>
        <dbReference type="Google" id="ProtNLM"/>
    </source>
</evidence>
<keyword evidence="1" id="KW-0732">Signal</keyword>
<proteinExistence type="predicted"/>
<gene>
    <name evidence="2" type="ORF">THRCLA_10155</name>
</gene>
<name>A0A1V9YSP9_9STRA</name>